<evidence type="ECO:0000256" key="7">
    <source>
        <dbReference type="SAM" id="Phobius"/>
    </source>
</evidence>
<dbReference type="InterPro" id="IPR043926">
    <property type="entry name" value="ABCG_dom"/>
</dbReference>
<dbReference type="AlphaFoldDB" id="A0A2T7PWA1"/>
<dbReference type="STRING" id="400727.A0A2T7PWA1"/>
<keyword evidence="2" id="KW-0813">Transport</keyword>
<evidence type="ECO:0000256" key="3">
    <source>
        <dbReference type="ARBA" id="ARBA00022692"/>
    </source>
</evidence>
<dbReference type="Gene3D" id="3.40.50.300">
    <property type="entry name" value="P-loop containing nucleotide triphosphate hydrolases"/>
    <property type="match status" value="1"/>
</dbReference>
<evidence type="ECO:0000256" key="4">
    <source>
        <dbReference type="ARBA" id="ARBA00022989"/>
    </source>
</evidence>
<feature type="transmembrane region" description="Helical" evidence="7">
    <location>
        <begin position="344"/>
        <end position="365"/>
    </location>
</feature>
<dbReference type="Pfam" id="PF19055">
    <property type="entry name" value="ABC2_membrane_7"/>
    <property type="match status" value="1"/>
</dbReference>
<protein>
    <recommendedName>
        <fullName evidence="12">ABC-2 type transporter domain-containing protein</fullName>
    </recommendedName>
</protein>
<proteinExistence type="predicted"/>
<feature type="domain" description="ABC-2 type transporter transmembrane" evidence="8">
    <location>
        <begin position="286"/>
        <end position="424"/>
    </location>
</feature>
<name>A0A2T7PWA1_POMCA</name>
<dbReference type="PANTHER" id="PTHR48041:SF139">
    <property type="entry name" value="PROTEIN SCARLET"/>
    <property type="match status" value="1"/>
</dbReference>
<evidence type="ECO:0000259" key="8">
    <source>
        <dbReference type="Pfam" id="PF01061"/>
    </source>
</evidence>
<evidence type="ECO:0000256" key="6">
    <source>
        <dbReference type="SAM" id="MobiDB-lite"/>
    </source>
</evidence>
<evidence type="ECO:0000259" key="9">
    <source>
        <dbReference type="Pfam" id="PF19055"/>
    </source>
</evidence>
<evidence type="ECO:0000256" key="2">
    <source>
        <dbReference type="ARBA" id="ARBA00022448"/>
    </source>
</evidence>
<feature type="domain" description="ABC transporter family G" evidence="9">
    <location>
        <begin position="139"/>
        <end position="211"/>
    </location>
</feature>
<feature type="transmembrane region" description="Helical" evidence="7">
    <location>
        <begin position="317"/>
        <end position="338"/>
    </location>
</feature>
<comment type="caution">
    <text evidence="10">The sequence shown here is derived from an EMBL/GenBank/DDBJ whole genome shotgun (WGS) entry which is preliminary data.</text>
</comment>
<feature type="transmembrane region" description="Helical" evidence="7">
    <location>
        <begin position="372"/>
        <end position="394"/>
    </location>
</feature>
<dbReference type="EMBL" id="PZQS01000001">
    <property type="protein sequence ID" value="PVD37704.1"/>
    <property type="molecule type" value="Genomic_DNA"/>
</dbReference>
<dbReference type="OrthoDB" id="66620at2759"/>
<evidence type="ECO:0000313" key="11">
    <source>
        <dbReference type="Proteomes" id="UP000245119"/>
    </source>
</evidence>
<keyword evidence="3 7" id="KW-0812">Transmembrane</keyword>
<evidence type="ECO:0000256" key="1">
    <source>
        <dbReference type="ARBA" id="ARBA00004141"/>
    </source>
</evidence>
<reference evidence="10 11" key="1">
    <citation type="submission" date="2018-04" db="EMBL/GenBank/DDBJ databases">
        <title>The genome of golden apple snail Pomacea canaliculata provides insight into stress tolerance and invasive adaptation.</title>
        <authorList>
            <person name="Liu C."/>
            <person name="Liu B."/>
            <person name="Ren Y."/>
            <person name="Zhang Y."/>
            <person name="Wang H."/>
            <person name="Li S."/>
            <person name="Jiang F."/>
            <person name="Yin L."/>
            <person name="Zhang G."/>
            <person name="Qian W."/>
            <person name="Fan W."/>
        </authorList>
    </citation>
    <scope>NUCLEOTIDE SEQUENCE [LARGE SCALE GENOMIC DNA]</scope>
    <source>
        <strain evidence="10">SZHN2017</strain>
        <tissue evidence="10">Muscle</tissue>
    </source>
</reference>
<accession>A0A2T7PWA1</accession>
<dbReference type="PANTHER" id="PTHR48041">
    <property type="entry name" value="ABC TRANSPORTER G FAMILY MEMBER 28"/>
    <property type="match status" value="1"/>
</dbReference>
<evidence type="ECO:0000313" key="10">
    <source>
        <dbReference type="EMBL" id="PVD37704.1"/>
    </source>
</evidence>
<dbReference type="InterPro" id="IPR013525">
    <property type="entry name" value="ABC2_TM"/>
</dbReference>
<sequence length="561" mass="62753">MCTSQCVHLLVNCTLTLNTTVPIPLVAKSGQTAMLRMDKSLKPKDRLAKVEEVIKEMGLSKCAQTQVGSSGNKRGISGGEMKRLSFACERTSFFLLSTSTSEKHTGLTKTSLDSFMAQNIVQTLQNMASRQRTILCTIHQPSSEIYALFDQLLLMAEGRVAFMGSAKQALEFFNSLNYVCPPNFNPSDFFVLTLAIVPEKEDECRNKVRAICDTFSQTELGGQIMKDVKQIGTLRRQDSLIEDARRNESRYQTSWGRQFFSLLWRSWVSLIRDVILLRVRVIQTLSFPNEVAIFLREYGSGLYRVDVYFLSKILAELPTFVVIPLLFITVDYWMIGLYQTGEAYIIAGAVFVLVANVAVSFGYVISTVSPNVNVGLALAPPLMIPLILFGGFFLNDDSIPVYFIWLKYLSWFKYANELLAVNQWENVDYLSCTGGNSTSMADRCLYGNGTDVLTYLSYSKVRCDGGGGDNDDEDDSVIKDVCSTTSLRDPWLLFVSAHLLKTTLVSFSGRYVTERGSTFRPPRRIPSAGLPPPRHPRPSVKVVSQFVKVKSQFVKVTNPCV</sequence>
<keyword evidence="11" id="KW-1185">Reference proteome</keyword>
<keyword evidence="4 7" id="KW-1133">Transmembrane helix</keyword>
<dbReference type="GO" id="GO:0005886">
    <property type="term" value="C:plasma membrane"/>
    <property type="evidence" value="ECO:0007669"/>
    <property type="project" value="TreeGrafter"/>
</dbReference>
<comment type="subcellular location">
    <subcellularLocation>
        <location evidence="1">Membrane</location>
        <topology evidence="1">Multi-pass membrane protein</topology>
    </subcellularLocation>
</comment>
<evidence type="ECO:0008006" key="12">
    <source>
        <dbReference type="Google" id="ProtNLM"/>
    </source>
</evidence>
<dbReference type="GO" id="GO:0140359">
    <property type="term" value="F:ABC-type transporter activity"/>
    <property type="evidence" value="ECO:0007669"/>
    <property type="project" value="InterPro"/>
</dbReference>
<dbReference type="Proteomes" id="UP000245119">
    <property type="component" value="Linkage Group LG1"/>
</dbReference>
<feature type="region of interest" description="Disordered" evidence="6">
    <location>
        <begin position="515"/>
        <end position="537"/>
    </location>
</feature>
<evidence type="ECO:0000256" key="5">
    <source>
        <dbReference type="ARBA" id="ARBA00023136"/>
    </source>
</evidence>
<dbReference type="InterPro" id="IPR050352">
    <property type="entry name" value="ABCG_transporters"/>
</dbReference>
<dbReference type="SUPFAM" id="SSF52540">
    <property type="entry name" value="P-loop containing nucleoside triphosphate hydrolases"/>
    <property type="match status" value="1"/>
</dbReference>
<keyword evidence="5 7" id="KW-0472">Membrane</keyword>
<gene>
    <name evidence="10" type="ORF">C0Q70_00304</name>
</gene>
<dbReference type="InterPro" id="IPR027417">
    <property type="entry name" value="P-loop_NTPase"/>
</dbReference>
<dbReference type="Pfam" id="PF01061">
    <property type="entry name" value="ABC2_membrane"/>
    <property type="match status" value="1"/>
</dbReference>
<organism evidence="10 11">
    <name type="scientific">Pomacea canaliculata</name>
    <name type="common">Golden apple snail</name>
    <dbReference type="NCBI Taxonomy" id="400727"/>
    <lineage>
        <taxon>Eukaryota</taxon>
        <taxon>Metazoa</taxon>
        <taxon>Spiralia</taxon>
        <taxon>Lophotrochozoa</taxon>
        <taxon>Mollusca</taxon>
        <taxon>Gastropoda</taxon>
        <taxon>Caenogastropoda</taxon>
        <taxon>Architaenioglossa</taxon>
        <taxon>Ampullarioidea</taxon>
        <taxon>Ampullariidae</taxon>
        <taxon>Pomacea</taxon>
    </lineage>
</organism>